<name>A0A0E0LUC4_ORYPU</name>
<dbReference type="EnsemblPlants" id="OPUNC08G11570.1">
    <property type="protein sequence ID" value="OPUNC08G11570.1"/>
    <property type="gene ID" value="OPUNC08G11570"/>
</dbReference>
<feature type="region of interest" description="Disordered" evidence="1">
    <location>
        <begin position="53"/>
        <end position="143"/>
    </location>
</feature>
<reference evidence="2" key="1">
    <citation type="submission" date="2015-04" db="UniProtKB">
        <authorList>
            <consortium name="EnsemblPlants"/>
        </authorList>
    </citation>
    <scope>IDENTIFICATION</scope>
</reference>
<evidence type="ECO:0000313" key="2">
    <source>
        <dbReference type="EnsemblPlants" id="OPUNC08G11570.1"/>
    </source>
</evidence>
<dbReference type="Gramene" id="OPUNC08G11570.1">
    <property type="protein sequence ID" value="OPUNC08G11570.1"/>
    <property type="gene ID" value="OPUNC08G11570"/>
</dbReference>
<dbReference type="AlphaFoldDB" id="A0A0E0LUC4"/>
<feature type="compositionally biased region" description="Gly residues" evidence="1">
    <location>
        <begin position="107"/>
        <end position="118"/>
    </location>
</feature>
<keyword evidence="3" id="KW-1185">Reference proteome</keyword>
<feature type="compositionally biased region" description="Basic and acidic residues" evidence="1">
    <location>
        <begin position="56"/>
        <end position="74"/>
    </location>
</feature>
<dbReference type="Proteomes" id="UP000026962">
    <property type="component" value="Chromosome 8"/>
</dbReference>
<dbReference type="PROSITE" id="PS51257">
    <property type="entry name" value="PROKAR_LIPOPROTEIN"/>
    <property type="match status" value="1"/>
</dbReference>
<evidence type="ECO:0000256" key="1">
    <source>
        <dbReference type="SAM" id="MobiDB-lite"/>
    </source>
</evidence>
<proteinExistence type="predicted"/>
<protein>
    <submittedName>
        <fullName evidence="2">Uncharacterized protein</fullName>
    </submittedName>
</protein>
<feature type="compositionally biased region" description="Low complexity" evidence="1">
    <location>
        <begin position="75"/>
        <end position="87"/>
    </location>
</feature>
<dbReference type="HOGENOM" id="CLU_1809349_0_0_1"/>
<reference evidence="2" key="2">
    <citation type="submission" date="2018-05" db="EMBL/GenBank/DDBJ databases">
        <title>OpunRS2 (Oryza punctata Reference Sequence Version 2).</title>
        <authorList>
            <person name="Zhang J."/>
            <person name="Kudrna D."/>
            <person name="Lee S."/>
            <person name="Talag J."/>
            <person name="Welchert J."/>
            <person name="Wing R.A."/>
        </authorList>
    </citation>
    <scope>NUCLEOTIDE SEQUENCE [LARGE SCALE GENOMIC DNA]</scope>
</reference>
<accession>A0A0E0LUC4</accession>
<evidence type="ECO:0000313" key="3">
    <source>
        <dbReference type="Proteomes" id="UP000026962"/>
    </source>
</evidence>
<organism evidence="2">
    <name type="scientific">Oryza punctata</name>
    <name type="common">Red rice</name>
    <dbReference type="NCBI Taxonomy" id="4537"/>
    <lineage>
        <taxon>Eukaryota</taxon>
        <taxon>Viridiplantae</taxon>
        <taxon>Streptophyta</taxon>
        <taxon>Embryophyta</taxon>
        <taxon>Tracheophyta</taxon>
        <taxon>Spermatophyta</taxon>
        <taxon>Magnoliopsida</taxon>
        <taxon>Liliopsida</taxon>
        <taxon>Poales</taxon>
        <taxon>Poaceae</taxon>
        <taxon>BOP clade</taxon>
        <taxon>Oryzoideae</taxon>
        <taxon>Oryzeae</taxon>
        <taxon>Oryzinae</taxon>
        <taxon>Oryza</taxon>
    </lineage>
</organism>
<sequence length="143" mass="14711">MAAHLRPSDFTAAVDAASLLTSPAIGGCARTRGGSESSRAALRVATENGATLYHVSEPKESISKGRDKPREPLGRRAATGRQRQGTTPSPLLDPMGGEMAAGVVGSRRGGGGRGGGITEGRQRLDHHGKAVQLHYDNEGGATT</sequence>